<evidence type="ECO:0000256" key="3">
    <source>
        <dbReference type="ARBA" id="ARBA00022679"/>
    </source>
</evidence>
<reference evidence="10" key="1">
    <citation type="submission" date="2003-08" db="EMBL/GenBank/DDBJ databases">
        <authorList>
            <person name="Birren B."/>
            <person name="Nusbaum C."/>
            <person name="Abebe A."/>
            <person name="Abouelleil A."/>
            <person name="Adekoya E."/>
            <person name="Ait-zahra M."/>
            <person name="Allen N."/>
            <person name="Allen T."/>
            <person name="An P."/>
            <person name="Anderson M."/>
            <person name="Anderson S."/>
            <person name="Arachchi H."/>
            <person name="Armbruster J."/>
            <person name="Bachantsang P."/>
            <person name="Baldwin J."/>
            <person name="Barry A."/>
            <person name="Bayul T."/>
            <person name="Blitshsteyn B."/>
            <person name="Bloom T."/>
            <person name="Blye J."/>
            <person name="Boguslavskiy L."/>
            <person name="Borowsky M."/>
            <person name="Boukhgalter B."/>
            <person name="Brunache A."/>
            <person name="Butler J."/>
            <person name="Calixte N."/>
            <person name="Calvo S."/>
            <person name="Camarata J."/>
            <person name="Campo K."/>
            <person name="Chang J."/>
            <person name="Cheshatsang Y."/>
            <person name="Citroen M."/>
            <person name="Collymore A."/>
            <person name="Considine T."/>
            <person name="Cook A."/>
            <person name="Cooke P."/>
            <person name="Corum B."/>
            <person name="Cuomo C."/>
            <person name="David R."/>
            <person name="Dawoe T."/>
            <person name="Degray S."/>
            <person name="Dodge S."/>
            <person name="Dooley K."/>
            <person name="Dorje P."/>
            <person name="Dorjee K."/>
            <person name="Dorris L."/>
            <person name="Duffey N."/>
            <person name="Dupes A."/>
            <person name="Elkins T."/>
            <person name="Engels R."/>
            <person name="Erickson J."/>
            <person name="Farina A."/>
            <person name="Faro S."/>
            <person name="Ferreira P."/>
            <person name="Fischer H."/>
            <person name="Fitzgerald M."/>
            <person name="Foley K."/>
            <person name="Gage D."/>
            <person name="Galagan J."/>
            <person name="Gearin G."/>
            <person name="Gnerre S."/>
            <person name="Gnirke A."/>
            <person name="Goyette A."/>
            <person name="Graham J."/>
            <person name="Grandbois E."/>
            <person name="Gyaltsen K."/>
            <person name="Hafez N."/>
            <person name="Hagopian D."/>
            <person name="Hagos B."/>
            <person name="Hall J."/>
            <person name="Hatcher B."/>
            <person name="Heller A."/>
            <person name="Higgins H."/>
            <person name="Honan T."/>
            <person name="Horn A."/>
            <person name="Houde N."/>
            <person name="Hughes L."/>
            <person name="Hulme W."/>
            <person name="Husby E."/>
            <person name="Iliev I."/>
            <person name="Jaffe D."/>
            <person name="Jones C."/>
            <person name="Kamal M."/>
            <person name="Kamat A."/>
            <person name="Kamvysselis M."/>
            <person name="Karlsson E."/>
            <person name="Kells C."/>
            <person name="Kieu A."/>
            <person name="Kisner P."/>
            <person name="Kodira C."/>
            <person name="Kulbokas E."/>
            <person name="Labutti K."/>
            <person name="Lama D."/>
            <person name="Landers T."/>
            <person name="Leger J."/>
            <person name="Levine S."/>
            <person name="Lewis D."/>
            <person name="Lewis T."/>
            <person name="Lindblad-toh K."/>
            <person name="Liu X."/>
            <person name="Lokyitsang T."/>
            <person name="Lokyitsang Y."/>
            <person name="Lucien O."/>
            <person name="Lui A."/>
            <person name="Ma L.J."/>
            <person name="Mabbitt R."/>
            <person name="Macdonald J."/>
            <person name="Maclean C."/>
            <person name="Major J."/>
            <person name="Manning J."/>
            <person name="Marabella R."/>
            <person name="Maru K."/>
            <person name="Matthews C."/>
            <person name="Mauceli E."/>
            <person name="Mccarthy M."/>
            <person name="Mcdonough S."/>
            <person name="Mcghee T."/>
            <person name="Meldrim J."/>
            <person name="Meneus L."/>
            <person name="Mesirov J."/>
            <person name="Mihalev A."/>
            <person name="Mihova T."/>
            <person name="Mikkelsen T."/>
            <person name="Mlenga V."/>
            <person name="Moru K."/>
            <person name="Mozes J."/>
            <person name="Mulrain L."/>
            <person name="Munson G."/>
            <person name="Naylor J."/>
            <person name="Newes C."/>
            <person name="Nguyen C."/>
            <person name="Nguyen N."/>
            <person name="Nguyen T."/>
            <person name="Nicol R."/>
            <person name="Nielsen C."/>
            <person name="Nizzari M."/>
            <person name="Norbu C."/>
            <person name="Norbu N."/>
            <person name="O'donnell P."/>
            <person name="Okoawo O."/>
            <person name="O'leary S."/>
            <person name="Omotosho B."/>
            <person name="O'neill K."/>
            <person name="Osman S."/>
            <person name="Parker S."/>
            <person name="Perrin D."/>
            <person name="Phunkhang P."/>
            <person name="Piqani B."/>
            <person name="Purcell S."/>
            <person name="Rachupka T."/>
            <person name="Ramasamy U."/>
            <person name="Rameau R."/>
            <person name="Ray V."/>
            <person name="Raymond C."/>
            <person name="Retta R."/>
            <person name="Richardson S."/>
            <person name="Rise C."/>
            <person name="Rodriguez J."/>
            <person name="Rogers J."/>
            <person name="Rogov P."/>
            <person name="Rutman M."/>
            <person name="Schupbach R."/>
            <person name="Seaman C."/>
            <person name="Settipalli S."/>
            <person name="Sharpe T."/>
            <person name="Sheridan J."/>
            <person name="Sherpa N."/>
            <person name="Shi J."/>
            <person name="Smirnov S."/>
            <person name="Smith C."/>
            <person name="Sougnez C."/>
            <person name="Spencer B."/>
            <person name="Stalker J."/>
            <person name="Stange-thomann N."/>
            <person name="Stavropoulos S."/>
            <person name="Stetson K."/>
            <person name="Stone C."/>
            <person name="Stone S."/>
            <person name="Stubbs M."/>
            <person name="Talamas J."/>
            <person name="Tchuinga P."/>
            <person name="Tenzing P."/>
            <person name="Tesfaye S."/>
            <person name="Theodore J."/>
            <person name="Thoulutsang Y."/>
            <person name="Topham K."/>
            <person name="Towey S."/>
            <person name="Tsamla T."/>
            <person name="Tsomo N."/>
            <person name="Vallee D."/>
            <person name="Vassiliev H."/>
            <person name="Venkataraman V."/>
            <person name="Vinson J."/>
            <person name="Vo A."/>
            <person name="Wade C."/>
            <person name="Wang S."/>
            <person name="Wangchuk T."/>
            <person name="Wangdi T."/>
            <person name="Whittaker C."/>
            <person name="Wilkinson J."/>
            <person name="Wu Y."/>
            <person name="Wyman D."/>
            <person name="Yadav S."/>
            <person name="Yang S."/>
            <person name="Yang X."/>
            <person name="Yeager S."/>
            <person name="Yee E."/>
            <person name="Young G."/>
            <person name="Zainoun J."/>
            <person name="Zembeck L."/>
            <person name="Zimmer A."/>
            <person name="Zody M."/>
            <person name="Lander E."/>
        </authorList>
    </citation>
    <scope>NUCLEOTIDE SEQUENCE [LARGE SCALE GENOMIC DNA]</scope>
</reference>
<evidence type="ECO:0000256" key="5">
    <source>
        <dbReference type="ARBA" id="ARBA00022884"/>
    </source>
</evidence>
<evidence type="ECO:0000259" key="8">
    <source>
        <dbReference type="PROSITE" id="PS51562"/>
    </source>
</evidence>
<keyword evidence="6" id="KW-0507">mRNA processing</keyword>
<dbReference type="GO" id="GO:0004482">
    <property type="term" value="F:mRNA 5'-cap (guanine-N7-)-methyltransferase activity"/>
    <property type="evidence" value="ECO:0007669"/>
    <property type="project" value="UniProtKB-EC"/>
</dbReference>
<dbReference type="PANTHER" id="PTHR12189:SF2">
    <property type="entry name" value="MRNA CAP GUANINE-N7 METHYLTRANSFERASE"/>
    <property type="match status" value="1"/>
</dbReference>
<dbReference type="Ensembl" id="ENSCSAVT00000006158.1">
    <property type="protein sequence ID" value="ENSCSAVP00000006081.1"/>
    <property type="gene ID" value="ENSCSAVG00000003633.1"/>
</dbReference>
<evidence type="ECO:0000256" key="4">
    <source>
        <dbReference type="ARBA" id="ARBA00022691"/>
    </source>
</evidence>
<reference evidence="9" key="2">
    <citation type="submission" date="2025-08" db="UniProtKB">
        <authorList>
            <consortium name="Ensembl"/>
        </authorList>
    </citation>
    <scope>IDENTIFICATION</scope>
</reference>
<dbReference type="InterPro" id="IPR029063">
    <property type="entry name" value="SAM-dependent_MTases_sf"/>
</dbReference>
<dbReference type="InterPro" id="IPR004971">
    <property type="entry name" value="mRNA_G-N7_MeTrfase_dom"/>
</dbReference>
<dbReference type="GO" id="GO:0005634">
    <property type="term" value="C:nucleus"/>
    <property type="evidence" value="ECO:0007669"/>
    <property type="project" value="TreeGrafter"/>
</dbReference>
<dbReference type="Pfam" id="PF03291">
    <property type="entry name" value="mRNA_G-N7_MeTrfase"/>
    <property type="match status" value="1"/>
</dbReference>
<reference evidence="9" key="3">
    <citation type="submission" date="2025-09" db="UniProtKB">
        <authorList>
            <consortium name="Ensembl"/>
        </authorList>
    </citation>
    <scope>IDENTIFICATION</scope>
</reference>
<keyword evidence="10" id="KW-1185">Reference proteome</keyword>
<organism evidence="9 10">
    <name type="scientific">Ciona savignyi</name>
    <name type="common">Pacific transparent sea squirt</name>
    <dbReference type="NCBI Taxonomy" id="51511"/>
    <lineage>
        <taxon>Eukaryota</taxon>
        <taxon>Metazoa</taxon>
        <taxon>Chordata</taxon>
        <taxon>Tunicata</taxon>
        <taxon>Ascidiacea</taxon>
        <taxon>Phlebobranchia</taxon>
        <taxon>Cionidae</taxon>
        <taxon>Ciona</taxon>
    </lineage>
</organism>
<feature type="domain" description="MRNA cap 0 methyltransferase" evidence="8">
    <location>
        <begin position="1"/>
        <end position="156"/>
    </location>
</feature>
<dbReference type="PANTHER" id="PTHR12189">
    <property type="entry name" value="MRNA GUANINE-7- METHYLTRANSFERASE"/>
    <property type="match status" value="1"/>
</dbReference>
<dbReference type="GeneTree" id="ENSGT00390000002368"/>
<evidence type="ECO:0000256" key="1">
    <source>
        <dbReference type="ARBA" id="ARBA00011926"/>
    </source>
</evidence>
<keyword evidence="4" id="KW-0949">S-adenosyl-L-methionine</keyword>
<evidence type="ECO:0000256" key="6">
    <source>
        <dbReference type="ARBA" id="ARBA00023042"/>
    </source>
</evidence>
<dbReference type="AlphaFoldDB" id="H2YL79"/>
<name>H2YL79_CIOSA</name>
<accession>H2YL79</accession>
<keyword evidence="5" id="KW-0694">RNA-binding</keyword>
<comment type="catalytic activity">
    <reaction evidence="7">
        <text>a 5'-end (5'-triphosphoguanosine)-ribonucleoside in mRNA + S-adenosyl-L-methionine = a 5'-end (N(7)-methyl 5'-triphosphoguanosine)-ribonucleoside in mRNA + S-adenosyl-L-homocysteine</text>
        <dbReference type="Rhea" id="RHEA:67008"/>
        <dbReference type="Rhea" id="RHEA-COMP:17166"/>
        <dbReference type="Rhea" id="RHEA-COMP:17167"/>
        <dbReference type="ChEBI" id="CHEBI:57856"/>
        <dbReference type="ChEBI" id="CHEBI:59789"/>
        <dbReference type="ChEBI" id="CHEBI:156461"/>
        <dbReference type="ChEBI" id="CHEBI:167617"/>
        <dbReference type="EC" id="2.1.1.56"/>
    </reaction>
</comment>
<proteinExistence type="predicted"/>
<dbReference type="EC" id="2.1.1.56" evidence="1"/>
<keyword evidence="3" id="KW-0808">Transferase</keyword>
<dbReference type="Gene3D" id="3.40.50.150">
    <property type="entry name" value="Vaccinia Virus protein VP39"/>
    <property type="match status" value="1"/>
</dbReference>
<keyword evidence="2" id="KW-0489">Methyltransferase</keyword>
<dbReference type="InterPro" id="IPR039753">
    <property type="entry name" value="RG7MT1"/>
</dbReference>
<sequence length="181" mass="21061">MIDLVGNTDDLSFGNTVFDVTFESKDLFPDFSCKYIFQLHDVVNCPEFLLKKETLVRLCKKHNMRLVEWKTFSEFFEENSSDRENFRLTQRMKSLEVFPPNGEQLNSAVEGDYKHAELECDRISRKYPGSNPRVATLSKTEWEAASIYVVFAFVKEQTNRDLSSNEESRQSKPDKIPIVIL</sequence>
<dbReference type="GO" id="GO:0003723">
    <property type="term" value="F:RNA binding"/>
    <property type="evidence" value="ECO:0007669"/>
    <property type="project" value="UniProtKB-KW"/>
</dbReference>
<dbReference type="PROSITE" id="PS51562">
    <property type="entry name" value="RNA_CAP0_MT"/>
    <property type="match status" value="1"/>
</dbReference>
<evidence type="ECO:0000313" key="10">
    <source>
        <dbReference type="Proteomes" id="UP000007875"/>
    </source>
</evidence>
<evidence type="ECO:0000256" key="2">
    <source>
        <dbReference type="ARBA" id="ARBA00022603"/>
    </source>
</evidence>
<dbReference type="Proteomes" id="UP000007875">
    <property type="component" value="Unassembled WGS sequence"/>
</dbReference>
<evidence type="ECO:0000256" key="7">
    <source>
        <dbReference type="ARBA" id="ARBA00044712"/>
    </source>
</evidence>
<dbReference type="HOGENOM" id="CLU_1488534_0_0_1"/>
<evidence type="ECO:0000313" key="9">
    <source>
        <dbReference type="Ensembl" id="ENSCSAVP00000006081.1"/>
    </source>
</evidence>
<keyword evidence="6" id="KW-0506">mRNA capping</keyword>
<protein>
    <recommendedName>
        <fullName evidence="1">mRNA (guanine-N(7))-methyltransferase</fullName>
        <ecNumber evidence="1">2.1.1.56</ecNumber>
    </recommendedName>
</protein>